<evidence type="ECO:0000256" key="1">
    <source>
        <dbReference type="SAM" id="MobiDB-lite"/>
    </source>
</evidence>
<feature type="compositionally biased region" description="Low complexity" evidence="1">
    <location>
        <begin position="340"/>
        <end position="349"/>
    </location>
</feature>
<dbReference type="OrthoDB" id="9941921at2759"/>
<evidence type="ECO:0000313" key="3">
    <source>
        <dbReference type="Proteomes" id="UP000190648"/>
    </source>
</evidence>
<comment type="caution">
    <text evidence="2">The sequence shown here is derived from an EMBL/GenBank/DDBJ whole genome shotgun (WGS) entry which is preliminary data.</text>
</comment>
<organism evidence="2 3">
    <name type="scientific">Patagioenas fasciata monilis</name>
    <dbReference type="NCBI Taxonomy" id="372326"/>
    <lineage>
        <taxon>Eukaryota</taxon>
        <taxon>Metazoa</taxon>
        <taxon>Chordata</taxon>
        <taxon>Craniata</taxon>
        <taxon>Vertebrata</taxon>
        <taxon>Euteleostomi</taxon>
        <taxon>Archelosauria</taxon>
        <taxon>Archosauria</taxon>
        <taxon>Dinosauria</taxon>
        <taxon>Saurischia</taxon>
        <taxon>Theropoda</taxon>
        <taxon>Coelurosauria</taxon>
        <taxon>Aves</taxon>
        <taxon>Neognathae</taxon>
        <taxon>Neoaves</taxon>
        <taxon>Columbimorphae</taxon>
        <taxon>Columbiformes</taxon>
        <taxon>Columbidae</taxon>
        <taxon>Patagioenas</taxon>
    </lineage>
</organism>
<feature type="region of interest" description="Disordered" evidence="1">
    <location>
        <begin position="291"/>
        <end position="349"/>
    </location>
</feature>
<sequence length="391" mass="42131">MKRQLARLSLDNRGTLREAPQGNNILSHCAAPPHIQAVGGPKTHPARTTPGIPQGKPQHYTPFSLRTGAAAPATLVLLLGFPVYQDMKGCFARFSLQDMATPTGAAPGNAIPSHCAAPHTQAVGGPVDNQPLQKQMLWDCSFITQDSLSSIPMPGDRGGTGRAISNHVSLLSLPTQLLTSNYNVPETSNDILSLQQFSTIGMGPQEPRWDAGMNLLPPHPGMLEKRSGVGGRGTEKHLGNTPSKRRALPGAEHQFGNCQMALQNCKVCQEKKETNAEHYNHKPQLLMGIGRSPGNAGKQRWPAAEGLDGPGLRSLRSASDKPVQPHPDATVTGLNHRSSDSSSKAISPSTSAKVFNRKQAFTFKMLSALFFSNKHRKYLSQTPVFTLVSHY</sequence>
<dbReference type="AlphaFoldDB" id="A0A1V4KVA8"/>
<dbReference type="EMBL" id="LSYS01001531">
    <property type="protein sequence ID" value="OPJ88374.1"/>
    <property type="molecule type" value="Genomic_DNA"/>
</dbReference>
<protein>
    <submittedName>
        <fullName evidence="2">Uncharacterized protein</fullName>
    </submittedName>
</protein>
<feature type="region of interest" description="Disordered" evidence="1">
    <location>
        <begin position="36"/>
        <end position="58"/>
    </location>
</feature>
<proteinExistence type="predicted"/>
<reference evidence="2 3" key="1">
    <citation type="submission" date="2016-02" db="EMBL/GenBank/DDBJ databases">
        <title>Band-tailed pigeon sequencing and assembly.</title>
        <authorList>
            <person name="Soares A.E."/>
            <person name="Novak B.J."/>
            <person name="Rice E.S."/>
            <person name="O'Connell B."/>
            <person name="Chang D."/>
            <person name="Weber S."/>
            <person name="Shapiro B."/>
        </authorList>
    </citation>
    <scope>NUCLEOTIDE SEQUENCE [LARGE SCALE GENOMIC DNA]</scope>
    <source>
        <strain evidence="2">BTP2013</strain>
        <tissue evidence="2">Blood</tissue>
    </source>
</reference>
<name>A0A1V4KVA8_PATFA</name>
<evidence type="ECO:0000313" key="2">
    <source>
        <dbReference type="EMBL" id="OPJ88374.1"/>
    </source>
</evidence>
<dbReference type="Proteomes" id="UP000190648">
    <property type="component" value="Unassembled WGS sequence"/>
</dbReference>
<feature type="region of interest" description="Disordered" evidence="1">
    <location>
        <begin position="226"/>
        <end position="246"/>
    </location>
</feature>
<gene>
    <name evidence="2" type="ORF">AV530_017715</name>
</gene>
<keyword evidence="3" id="KW-1185">Reference proteome</keyword>
<feature type="compositionally biased region" description="Basic and acidic residues" evidence="1">
    <location>
        <begin position="226"/>
        <end position="238"/>
    </location>
</feature>
<accession>A0A1V4KVA8</accession>